<comment type="caution">
    <text evidence="1">The sequence shown here is derived from an EMBL/GenBank/DDBJ whole genome shotgun (WGS) entry which is preliminary data.</text>
</comment>
<name>A0A448WNA7_9PLAT</name>
<organism evidence="1 2">
    <name type="scientific">Protopolystoma xenopodis</name>
    <dbReference type="NCBI Taxonomy" id="117903"/>
    <lineage>
        <taxon>Eukaryota</taxon>
        <taxon>Metazoa</taxon>
        <taxon>Spiralia</taxon>
        <taxon>Lophotrochozoa</taxon>
        <taxon>Platyhelminthes</taxon>
        <taxon>Monogenea</taxon>
        <taxon>Polyopisthocotylea</taxon>
        <taxon>Polystomatidea</taxon>
        <taxon>Polystomatidae</taxon>
        <taxon>Protopolystoma</taxon>
    </lineage>
</organism>
<sequence length="167" mass="18264">MKSWSNYRLSPSHTFPLLWNQLIDQSIASAGLVDACQKLSYEGELSASGFPDFNTNTCDPGFFVLRDMSLLTLFVDRVLQGITKVSVRQLVDFHPSLLRALVPVQVECSGPGHPETNSYLYTAISADDPKSPTLEHTCTIGFVQYAGYSQALGHGIGIGFAGTAWFK</sequence>
<reference evidence="1" key="1">
    <citation type="submission" date="2018-11" db="EMBL/GenBank/DDBJ databases">
        <authorList>
            <consortium name="Pathogen Informatics"/>
        </authorList>
    </citation>
    <scope>NUCLEOTIDE SEQUENCE</scope>
</reference>
<feature type="non-terminal residue" evidence="1">
    <location>
        <position position="1"/>
    </location>
</feature>
<evidence type="ECO:0000313" key="2">
    <source>
        <dbReference type="Proteomes" id="UP000784294"/>
    </source>
</evidence>
<evidence type="ECO:0000313" key="1">
    <source>
        <dbReference type="EMBL" id="VEL15792.1"/>
    </source>
</evidence>
<dbReference type="EMBL" id="CAAALY010025944">
    <property type="protein sequence ID" value="VEL15792.1"/>
    <property type="molecule type" value="Genomic_DNA"/>
</dbReference>
<dbReference type="AlphaFoldDB" id="A0A448WNA7"/>
<keyword evidence="2" id="KW-1185">Reference proteome</keyword>
<proteinExistence type="predicted"/>
<dbReference type="Proteomes" id="UP000784294">
    <property type="component" value="Unassembled WGS sequence"/>
</dbReference>
<gene>
    <name evidence="1" type="ORF">PXEA_LOCUS9232</name>
</gene>
<accession>A0A448WNA7</accession>
<protein>
    <submittedName>
        <fullName evidence="1">Uncharacterized protein</fullName>
    </submittedName>
</protein>